<dbReference type="InterPro" id="IPR007809">
    <property type="entry name" value="FlgN-like"/>
</dbReference>
<organism evidence="5 6">
    <name type="scientific">Citrobacter braakii</name>
    <dbReference type="NCBI Taxonomy" id="57706"/>
    <lineage>
        <taxon>Bacteria</taxon>
        <taxon>Pseudomonadati</taxon>
        <taxon>Pseudomonadota</taxon>
        <taxon>Gammaproteobacteria</taxon>
        <taxon>Enterobacterales</taxon>
        <taxon>Enterobacteriaceae</taxon>
        <taxon>Citrobacter</taxon>
        <taxon>Citrobacter freundii complex</taxon>
    </lineage>
</organism>
<dbReference type="AlphaFoldDB" id="A0A1V8NUX7"/>
<keyword evidence="3" id="KW-1005">Bacterial flagellum biogenesis</keyword>
<keyword evidence="5" id="KW-0966">Cell projection</keyword>
<evidence type="ECO:0000313" key="5">
    <source>
        <dbReference type="EMBL" id="OQM40226.1"/>
    </source>
</evidence>
<dbReference type="Pfam" id="PF05130">
    <property type="entry name" value="FlgN"/>
    <property type="match status" value="1"/>
</dbReference>
<accession>A0A1V8NUX7</accession>
<evidence type="ECO:0000256" key="3">
    <source>
        <dbReference type="ARBA" id="ARBA00022795"/>
    </source>
</evidence>
<dbReference type="SUPFAM" id="SSF140566">
    <property type="entry name" value="FlgN-like"/>
    <property type="match status" value="1"/>
</dbReference>
<keyword evidence="5" id="KW-0969">Cilium</keyword>
<dbReference type="RefSeq" id="WP_046275405.1">
    <property type="nucleotide sequence ID" value="NZ_AP026382.1"/>
</dbReference>
<dbReference type="GO" id="GO:0044780">
    <property type="term" value="P:bacterial-type flagellum assembly"/>
    <property type="evidence" value="ECO:0007669"/>
    <property type="project" value="InterPro"/>
</dbReference>
<evidence type="ECO:0000256" key="1">
    <source>
        <dbReference type="ARBA" id="ARBA00002397"/>
    </source>
</evidence>
<dbReference type="EMBL" id="AP026382">
    <property type="protein sequence ID" value="BDN98643.1"/>
    <property type="molecule type" value="Genomic_DNA"/>
</dbReference>
<evidence type="ECO:0000313" key="6">
    <source>
        <dbReference type="Proteomes" id="UP000192573"/>
    </source>
</evidence>
<name>A0A1V8NUX7_CITBR</name>
<dbReference type="EMBL" id="NAEW01000012">
    <property type="protein sequence ID" value="OQM40226.1"/>
    <property type="molecule type" value="Genomic_DNA"/>
</dbReference>
<keyword evidence="5" id="KW-0282">Flagellum</keyword>
<dbReference type="Gene3D" id="1.20.58.300">
    <property type="entry name" value="FlgN-like"/>
    <property type="match status" value="1"/>
</dbReference>
<proteinExistence type="inferred from homology"/>
<comment type="function">
    <text evidence="1">Required for the efficient initiation of filament assembly.</text>
</comment>
<dbReference type="Proteomes" id="UP001058317">
    <property type="component" value="Chromosome"/>
</dbReference>
<evidence type="ECO:0000256" key="2">
    <source>
        <dbReference type="ARBA" id="ARBA00007703"/>
    </source>
</evidence>
<sequence length="142" mass="16733">MSTRLQQVKTLLQGIREDGTRYDALRHQLEQQRLCMIRRASEELLAVNETIQQHYEQLNNSSQQRRSILQLLGVSVDRAGMEQVFSWLPGLQKSAAEGWWQSLEQKAKRCKAYNEKNGELLIRQYEFIQTFLGTEPDFIYQR</sequence>
<dbReference type="InterPro" id="IPR036679">
    <property type="entry name" value="FlgN-like_sf"/>
</dbReference>
<comment type="similarity">
    <text evidence="2">Belongs to the FlgN family.</text>
</comment>
<reference evidence="4" key="2">
    <citation type="submission" date="2022-07" db="EMBL/GenBank/DDBJ databases">
        <title>Complete genome sequence of carbapenem-resistant Citrobacter spp. in Japan.</title>
        <authorList>
            <person name="Maehana S."/>
            <person name="Suzuki M."/>
            <person name="Kitasato H."/>
        </authorList>
    </citation>
    <scope>NUCLEOTIDE SEQUENCE</scope>
    <source>
        <strain evidence="4">KAM621</strain>
    </source>
</reference>
<gene>
    <name evidence="4" type="primary">lfgN</name>
    <name evidence="5" type="ORF">BZK42_20430</name>
    <name evidence="4" type="ORF">KAM621c_37480</name>
</gene>
<dbReference type="Proteomes" id="UP000192573">
    <property type="component" value="Unassembled WGS sequence"/>
</dbReference>
<protein>
    <submittedName>
        <fullName evidence="5">Flagellar biosynthesis protein FlgN</fullName>
    </submittedName>
    <submittedName>
        <fullName evidence="4">Flagellar protein FlgN</fullName>
    </submittedName>
</protein>
<reference evidence="5 6" key="1">
    <citation type="submission" date="2017-03" db="EMBL/GenBank/DDBJ databases">
        <authorList>
            <person name="Afonso C.L."/>
            <person name="Miller P.J."/>
            <person name="Scott M.A."/>
            <person name="Spackman E."/>
            <person name="Goraichik I."/>
            <person name="Dimitrov K.M."/>
            <person name="Suarez D.L."/>
            <person name="Swayne D.E."/>
        </authorList>
    </citation>
    <scope>NUCLEOTIDE SEQUENCE [LARGE SCALE GENOMIC DNA]</scope>
    <source>
        <strain evidence="5 6">ATCC 51113</strain>
    </source>
</reference>
<evidence type="ECO:0000313" key="4">
    <source>
        <dbReference type="EMBL" id="BDN98643.1"/>
    </source>
</evidence>